<dbReference type="AlphaFoldDB" id="A0A7C1BE41"/>
<dbReference type="SUPFAM" id="SSF47240">
    <property type="entry name" value="Ferritin-like"/>
    <property type="match status" value="1"/>
</dbReference>
<evidence type="ECO:0000256" key="1">
    <source>
        <dbReference type="ARBA" id="ARBA00004127"/>
    </source>
</evidence>
<dbReference type="EMBL" id="DRBW01000207">
    <property type="protein sequence ID" value="HDM90669.1"/>
    <property type="molecule type" value="Genomic_DNA"/>
</dbReference>
<dbReference type="Proteomes" id="UP000885931">
    <property type="component" value="Unassembled WGS sequence"/>
</dbReference>
<comment type="caution">
    <text evidence="5">The sequence shown here is derived from an EMBL/GenBank/DDBJ whole genome shotgun (WGS) entry which is preliminary data.</text>
</comment>
<proteinExistence type="predicted"/>
<dbReference type="InterPro" id="IPR009078">
    <property type="entry name" value="Ferritin-like_SF"/>
</dbReference>
<sequence length="198" mass="22507">MEERIRRLLLDFQKNELTEHLVYKNLAKRTKGKNREILERISNDELKHYRIWKRHTGEDVKPDRFKIFLYGLMARIFGLTFAIKLMENGEVEAEKNYSEIEGVVPRAGEILEEETTHENLLISMIEEEKISYISSMVLGLNDALVELTGTLAGLTFALQNTRVVGLAGFITGIAASLSMAASEYLSQKSEEGKNPLKS</sequence>
<dbReference type="GO" id="GO:0030026">
    <property type="term" value="P:intracellular manganese ion homeostasis"/>
    <property type="evidence" value="ECO:0007669"/>
    <property type="project" value="InterPro"/>
</dbReference>
<comment type="subcellular location">
    <subcellularLocation>
        <location evidence="1">Endomembrane system</location>
        <topology evidence="1">Multi-pass membrane protein</topology>
    </subcellularLocation>
</comment>
<protein>
    <submittedName>
        <fullName evidence="5">Rubrerythrin family protein</fullName>
    </submittedName>
</protein>
<keyword evidence="2" id="KW-0812">Transmembrane</keyword>
<dbReference type="CDD" id="cd01044">
    <property type="entry name" value="Ferritin_CCC1_N"/>
    <property type="match status" value="1"/>
</dbReference>
<accession>A0A7C1BE41</accession>
<feature type="non-terminal residue" evidence="5">
    <location>
        <position position="198"/>
    </location>
</feature>
<keyword evidence="3" id="KW-1133">Transmembrane helix</keyword>
<keyword evidence="4" id="KW-0472">Membrane</keyword>
<evidence type="ECO:0000256" key="2">
    <source>
        <dbReference type="ARBA" id="ARBA00022692"/>
    </source>
</evidence>
<dbReference type="Pfam" id="PF01988">
    <property type="entry name" value="VIT1"/>
    <property type="match status" value="1"/>
</dbReference>
<evidence type="ECO:0000256" key="4">
    <source>
        <dbReference type="ARBA" id="ARBA00023136"/>
    </source>
</evidence>
<dbReference type="InterPro" id="IPR008217">
    <property type="entry name" value="Ccc1_fam"/>
</dbReference>
<reference evidence="5" key="1">
    <citation type="journal article" date="2020" name="mSystems">
        <title>Genome- and Community-Level Interaction Insights into Carbon Utilization and Element Cycling Functions of Hydrothermarchaeota in Hydrothermal Sediment.</title>
        <authorList>
            <person name="Zhou Z."/>
            <person name="Liu Y."/>
            <person name="Xu W."/>
            <person name="Pan J."/>
            <person name="Luo Z.H."/>
            <person name="Li M."/>
        </authorList>
    </citation>
    <scope>NUCLEOTIDE SEQUENCE [LARGE SCALE GENOMIC DNA]</scope>
    <source>
        <strain evidence="5">HyVt-237</strain>
    </source>
</reference>
<evidence type="ECO:0000256" key="3">
    <source>
        <dbReference type="ARBA" id="ARBA00022989"/>
    </source>
</evidence>
<organism evidence="5">
    <name type="scientific">candidate division WOR-3 bacterium</name>
    <dbReference type="NCBI Taxonomy" id="2052148"/>
    <lineage>
        <taxon>Bacteria</taxon>
        <taxon>Bacteria division WOR-3</taxon>
    </lineage>
</organism>
<name>A0A7C1BE41_UNCW3</name>
<dbReference type="InterPro" id="IPR039376">
    <property type="entry name" value="Ferritin_CCC1_N"/>
</dbReference>
<dbReference type="GO" id="GO:0005384">
    <property type="term" value="F:manganese ion transmembrane transporter activity"/>
    <property type="evidence" value="ECO:0007669"/>
    <property type="project" value="InterPro"/>
</dbReference>
<gene>
    <name evidence="5" type="ORF">ENG67_05660</name>
</gene>
<evidence type="ECO:0000313" key="5">
    <source>
        <dbReference type="EMBL" id="HDM90669.1"/>
    </source>
</evidence>
<dbReference type="GO" id="GO:0012505">
    <property type="term" value="C:endomembrane system"/>
    <property type="evidence" value="ECO:0007669"/>
    <property type="project" value="UniProtKB-SubCell"/>
</dbReference>